<accession>A0A836KL10</accession>
<evidence type="ECO:0000256" key="1">
    <source>
        <dbReference type="SAM" id="MobiDB-lite"/>
    </source>
</evidence>
<evidence type="ECO:0000313" key="3">
    <source>
        <dbReference type="Proteomes" id="UP000673552"/>
    </source>
</evidence>
<dbReference type="AlphaFoldDB" id="A0A836KL10"/>
<dbReference type="InterPro" id="IPR018609">
    <property type="entry name" value="Bud13"/>
</dbReference>
<sequence>MRSAPAKRRRLDSEDDNDEYVVLPSNTPLLPHAASMRFPTDEILNLEEGAAEGDVVEAPVSRRVTEPVTLADAGDTGDVVQVAAEAPKSAHPSAAGCAKPHAYLEEDADVPAEYRGLFSADLLNVLFAPLNHICAQRSCTDKLLAQYAPATAPSNRTAGRHAYHNAYGILPGFRWDGVVRGRGPVD</sequence>
<dbReference type="Pfam" id="PF09736">
    <property type="entry name" value="Bud13"/>
    <property type="match status" value="1"/>
</dbReference>
<reference evidence="3" key="1">
    <citation type="journal article" date="2021" name="Microbiol. Resour. Announc.">
        <title>LGAAP: Leishmaniinae Genome Assembly and Annotation Pipeline.</title>
        <authorList>
            <person name="Almutairi H."/>
            <person name="Urbaniak M.D."/>
            <person name="Bates M.D."/>
            <person name="Jariyapan N."/>
            <person name="Kwakye-Nuako G."/>
            <person name="Thomaz-Soccol V."/>
            <person name="Al-Salem W.S."/>
            <person name="Dillon R.J."/>
            <person name="Bates P.A."/>
            <person name="Gatherer D."/>
        </authorList>
    </citation>
    <scope>NUCLEOTIDE SEQUENCE [LARGE SCALE GENOMIC DNA]</scope>
</reference>
<gene>
    <name evidence="2" type="ORF">LSCM1_05219</name>
</gene>
<organism evidence="2 3">
    <name type="scientific">Leishmania martiniquensis</name>
    <dbReference type="NCBI Taxonomy" id="1580590"/>
    <lineage>
        <taxon>Eukaryota</taxon>
        <taxon>Discoba</taxon>
        <taxon>Euglenozoa</taxon>
        <taxon>Kinetoplastea</taxon>
        <taxon>Metakinetoplastina</taxon>
        <taxon>Trypanosomatida</taxon>
        <taxon>Trypanosomatidae</taxon>
        <taxon>Leishmaniinae</taxon>
        <taxon>Leishmania</taxon>
    </lineage>
</organism>
<dbReference type="KEGG" id="lmat:92515204"/>
<feature type="region of interest" description="Disordered" evidence="1">
    <location>
        <begin position="1"/>
        <end position="22"/>
    </location>
</feature>
<reference evidence="3" key="2">
    <citation type="journal article" date="2021" name="Sci. Data">
        <title>Chromosome-scale genome sequencing, assembly and annotation of six genomes from subfamily Leishmaniinae.</title>
        <authorList>
            <person name="Almutairi H."/>
            <person name="Urbaniak M.D."/>
            <person name="Bates M.D."/>
            <person name="Jariyapan N."/>
            <person name="Kwakye-Nuako G."/>
            <person name="Thomaz Soccol V."/>
            <person name="Al-Salem W.S."/>
            <person name="Dillon R.J."/>
            <person name="Bates P.A."/>
            <person name="Gatherer D."/>
        </authorList>
    </citation>
    <scope>NUCLEOTIDE SEQUENCE [LARGE SCALE GENOMIC DNA]</scope>
</reference>
<dbReference type="GeneID" id="92515204"/>
<dbReference type="OrthoDB" id="272513at2759"/>
<protein>
    <recommendedName>
        <fullName evidence="4">Pre-mRNA-splicing factor of RES complex</fullName>
    </recommendedName>
</protein>
<evidence type="ECO:0000313" key="2">
    <source>
        <dbReference type="EMBL" id="KAG5476887.1"/>
    </source>
</evidence>
<dbReference type="EMBL" id="JAFEUZ010000025">
    <property type="protein sequence ID" value="KAG5476887.1"/>
    <property type="molecule type" value="Genomic_DNA"/>
</dbReference>
<keyword evidence="3" id="KW-1185">Reference proteome</keyword>
<dbReference type="Proteomes" id="UP000673552">
    <property type="component" value="Unassembled WGS sequence"/>
</dbReference>
<dbReference type="RefSeq" id="XP_067178057.1">
    <property type="nucleotide sequence ID" value="XM_067322692.1"/>
</dbReference>
<proteinExistence type="predicted"/>
<comment type="caution">
    <text evidence="2">The sequence shown here is derived from an EMBL/GenBank/DDBJ whole genome shotgun (WGS) entry which is preliminary data.</text>
</comment>
<evidence type="ECO:0008006" key="4">
    <source>
        <dbReference type="Google" id="ProtNLM"/>
    </source>
</evidence>
<name>A0A836KL10_9TRYP</name>
<feature type="compositionally biased region" description="Basic residues" evidence="1">
    <location>
        <begin position="1"/>
        <end position="10"/>
    </location>
</feature>